<comment type="caution">
    <text evidence="1">The sequence shown here is derived from an EMBL/GenBank/DDBJ whole genome shotgun (WGS) entry which is preliminary data.</text>
</comment>
<evidence type="ECO:0000313" key="2">
    <source>
        <dbReference type="Proteomes" id="UP000824120"/>
    </source>
</evidence>
<protein>
    <submittedName>
        <fullName evidence="1">Uncharacterized protein</fullName>
    </submittedName>
</protein>
<evidence type="ECO:0000313" key="1">
    <source>
        <dbReference type="EMBL" id="KAG5579789.1"/>
    </source>
</evidence>
<dbReference type="Proteomes" id="UP000824120">
    <property type="component" value="Chromosome 10"/>
</dbReference>
<keyword evidence="2" id="KW-1185">Reference proteome</keyword>
<proteinExistence type="predicted"/>
<accession>A0A9J5WX04</accession>
<sequence length="63" mass="6811">MNLLSNGGIITVVCAVDITFSEDVLGIIWGYPANGFDLLKDASLLLSMSNGLRNMVLLPRTEK</sequence>
<dbReference type="EMBL" id="JACXVP010000010">
    <property type="protein sequence ID" value="KAG5579789.1"/>
    <property type="molecule type" value="Genomic_DNA"/>
</dbReference>
<gene>
    <name evidence="1" type="ORF">H5410_050416</name>
</gene>
<reference evidence="1 2" key="1">
    <citation type="submission" date="2020-09" db="EMBL/GenBank/DDBJ databases">
        <title>De no assembly of potato wild relative species, Solanum commersonii.</title>
        <authorList>
            <person name="Cho K."/>
        </authorList>
    </citation>
    <scope>NUCLEOTIDE SEQUENCE [LARGE SCALE GENOMIC DNA]</scope>
    <source>
        <strain evidence="1">LZ3.2</strain>
        <tissue evidence="1">Leaf</tissue>
    </source>
</reference>
<name>A0A9J5WX04_SOLCO</name>
<organism evidence="1 2">
    <name type="scientific">Solanum commersonii</name>
    <name type="common">Commerson's wild potato</name>
    <name type="synonym">Commerson's nightshade</name>
    <dbReference type="NCBI Taxonomy" id="4109"/>
    <lineage>
        <taxon>Eukaryota</taxon>
        <taxon>Viridiplantae</taxon>
        <taxon>Streptophyta</taxon>
        <taxon>Embryophyta</taxon>
        <taxon>Tracheophyta</taxon>
        <taxon>Spermatophyta</taxon>
        <taxon>Magnoliopsida</taxon>
        <taxon>eudicotyledons</taxon>
        <taxon>Gunneridae</taxon>
        <taxon>Pentapetalae</taxon>
        <taxon>asterids</taxon>
        <taxon>lamiids</taxon>
        <taxon>Solanales</taxon>
        <taxon>Solanaceae</taxon>
        <taxon>Solanoideae</taxon>
        <taxon>Solaneae</taxon>
        <taxon>Solanum</taxon>
    </lineage>
</organism>
<dbReference type="AlphaFoldDB" id="A0A9J5WX04"/>